<dbReference type="EMBL" id="JABAFV010000013">
    <property type="protein sequence ID" value="NME50227.1"/>
    <property type="molecule type" value="Genomic_DNA"/>
</dbReference>
<dbReference type="Proteomes" id="UP000588071">
    <property type="component" value="Unassembled WGS sequence"/>
</dbReference>
<dbReference type="EMBL" id="NFLC01000004">
    <property type="protein sequence ID" value="OUQ11236.1"/>
    <property type="molecule type" value="Genomic_DNA"/>
</dbReference>
<evidence type="ECO:0000313" key="1">
    <source>
        <dbReference type="EMBL" id="NME50227.1"/>
    </source>
</evidence>
<evidence type="ECO:0000313" key="2">
    <source>
        <dbReference type="EMBL" id="OUQ11236.1"/>
    </source>
</evidence>
<gene>
    <name evidence="2" type="ORF">B5E88_03290</name>
    <name evidence="1" type="ORF">HF857_08340</name>
</gene>
<evidence type="ECO:0000313" key="3">
    <source>
        <dbReference type="Proteomes" id="UP000196074"/>
    </source>
</evidence>
<comment type="caution">
    <text evidence="2">The sequence shown here is derived from an EMBL/GenBank/DDBJ whole genome shotgun (WGS) entry which is preliminary data.</text>
</comment>
<reference evidence="2" key="2">
    <citation type="journal article" date="2018" name="BMC Genomics">
        <title>Whole genome sequencing and function prediction of 133 gut anaerobes isolated from chicken caecum in pure cultures.</title>
        <authorList>
            <person name="Medvecky M."/>
            <person name="Cejkova D."/>
            <person name="Polansky O."/>
            <person name="Karasova D."/>
            <person name="Kubasova T."/>
            <person name="Cizek A."/>
            <person name="Rychlik I."/>
        </authorList>
    </citation>
    <scope>NUCLEOTIDE SEQUENCE</scope>
    <source>
        <strain evidence="2">An144</strain>
    </source>
</reference>
<reference evidence="1 4" key="3">
    <citation type="submission" date="2020-04" db="EMBL/GenBank/DDBJ databases">
        <authorList>
            <person name="Hitch T.C.A."/>
            <person name="Wylensek D."/>
            <person name="Clavel T."/>
        </authorList>
    </citation>
    <scope>NUCLEOTIDE SEQUENCE [LARGE SCALE GENOMIC DNA]</scope>
    <source>
        <strain evidence="1 4">WCA-380-WT-3C</strain>
    </source>
</reference>
<dbReference type="AlphaFoldDB" id="A0A1Y4R0W9"/>
<organism evidence="2 3">
    <name type="scientific">Enterococcus cecorum</name>
    <dbReference type="NCBI Taxonomy" id="44008"/>
    <lineage>
        <taxon>Bacteria</taxon>
        <taxon>Bacillati</taxon>
        <taxon>Bacillota</taxon>
        <taxon>Bacilli</taxon>
        <taxon>Lactobacillales</taxon>
        <taxon>Enterococcaceae</taxon>
        <taxon>Enterococcus</taxon>
    </lineage>
</organism>
<name>A0A1Y4R0W9_9ENTE</name>
<dbReference type="Proteomes" id="UP000196074">
    <property type="component" value="Unassembled WGS sequence"/>
</dbReference>
<evidence type="ECO:0000313" key="4">
    <source>
        <dbReference type="Proteomes" id="UP000588071"/>
    </source>
</evidence>
<reference evidence="3" key="1">
    <citation type="submission" date="2017-04" db="EMBL/GenBank/DDBJ databases">
        <title>Function of individual gut microbiota members based on whole genome sequencing of pure cultures obtained from chicken caecum.</title>
        <authorList>
            <person name="Medvecky M."/>
            <person name="Cejkova D."/>
            <person name="Polansky O."/>
            <person name="Karasova D."/>
            <person name="Kubasova T."/>
            <person name="Cizek A."/>
            <person name="Rychlik I."/>
        </authorList>
    </citation>
    <scope>NUCLEOTIDE SEQUENCE [LARGE SCALE GENOMIC DNA]</scope>
    <source>
        <strain evidence="3">An144</strain>
    </source>
</reference>
<protein>
    <submittedName>
        <fullName evidence="1">WYL domain-containing protein</fullName>
    </submittedName>
</protein>
<proteinExistence type="predicted"/>
<sequence>MDKMKDNRWRLLDIFTQLLEGKAIKISELVEKKYGTEDTIRKDKDSIREFLAEKDLDRGLFGQVEYQHGIGFFLDRSFTLTDDERIAMIKVLLSSRALHREEMLPIVDKLIKQSSEPKRLEGMVKSEKFTYNGVPKSVDMLERIKLIQYATEHQIPVSFTYQKNFQTFEYNRIPLGVVFIDIYFYMISASHTSEDFLDFEHANKFRINNMSNLRIDESVSVPRLQYSQFPKLGELRNQTGRWAFLGKPIELEVECLFDPAYILERFPESRIVSQDSEKKVAKMVIPTNDGYGTKMWILSQSNSMKVNKPNYMRASIIQILNQIANLYGYELVKKVDK</sequence>
<accession>A0A1Y4R0W9</accession>